<dbReference type="EMBL" id="VSSQ01000030">
    <property type="protein sequence ID" value="MPL66046.1"/>
    <property type="molecule type" value="Genomic_DNA"/>
</dbReference>
<feature type="domain" description="Phage tail assembly chaperone-like" evidence="1">
    <location>
        <begin position="22"/>
        <end position="85"/>
    </location>
</feature>
<dbReference type="AlphaFoldDB" id="A0A644TGG9"/>
<reference evidence="2" key="1">
    <citation type="submission" date="2019-08" db="EMBL/GenBank/DDBJ databases">
        <authorList>
            <person name="Kucharzyk K."/>
            <person name="Murdoch R.W."/>
            <person name="Higgins S."/>
            <person name="Loffler F."/>
        </authorList>
    </citation>
    <scope>NUCLEOTIDE SEQUENCE</scope>
</reference>
<accession>A0A644TGG9</accession>
<dbReference type="InterPro" id="IPR031893">
    <property type="entry name" value="Phage_tail_APC"/>
</dbReference>
<name>A0A644TGG9_9ZZZZ</name>
<evidence type="ECO:0000313" key="2">
    <source>
        <dbReference type="EMBL" id="MPL66046.1"/>
    </source>
</evidence>
<protein>
    <recommendedName>
        <fullName evidence="1">Phage tail assembly chaperone-like domain-containing protein</fullName>
    </recommendedName>
</protein>
<sequence>MKLYGKTQAQVDAKRLEQLSDSVRSERDRRIEAIQWRRDRHRDELSLGLAPTEELAPILTYIQALRDVPQQAGFPTNIQWPEVPE</sequence>
<gene>
    <name evidence="2" type="ORF">SDC9_11714</name>
</gene>
<dbReference type="Pfam" id="PF16778">
    <property type="entry name" value="Phage_tail_APC"/>
    <property type="match status" value="1"/>
</dbReference>
<proteinExistence type="predicted"/>
<comment type="caution">
    <text evidence="2">The sequence shown here is derived from an EMBL/GenBank/DDBJ whole genome shotgun (WGS) entry which is preliminary data.</text>
</comment>
<evidence type="ECO:0000259" key="1">
    <source>
        <dbReference type="Pfam" id="PF16778"/>
    </source>
</evidence>
<organism evidence="2">
    <name type="scientific">bioreactor metagenome</name>
    <dbReference type="NCBI Taxonomy" id="1076179"/>
    <lineage>
        <taxon>unclassified sequences</taxon>
        <taxon>metagenomes</taxon>
        <taxon>ecological metagenomes</taxon>
    </lineage>
</organism>